<dbReference type="Proteomes" id="UP000034753">
    <property type="component" value="Unassembled WGS sequence"/>
</dbReference>
<dbReference type="InterPro" id="IPR001732">
    <property type="entry name" value="UDP-Glc/GDP-Man_DH_N"/>
</dbReference>
<dbReference type="PANTHER" id="PTHR43491">
    <property type="entry name" value="UDP-N-ACETYL-D-MANNOSAMINE DEHYDROGENASE"/>
    <property type="match status" value="1"/>
</dbReference>
<dbReference type="SUPFAM" id="SSF51735">
    <property type="entry name" value="NAD(P)-binding Rossmann-fold domains"/>
    <property type="match status" value="1"/>
</dbReference>
<keyword evidence="2" id="KW-0560">Oxidoreductase</keyword>
<evidence type="ECO:0000256" key="1">
    <source>
        <dbReference type="ARBA" id="ARBA00006601"/>
    </source>
</evidence>
<evidence type="ECO:0000259" key="4">
    <source>
        <dbReference type="SMART" id="SM00984"/>
    </source>
</evidence>
<dbReference type="NCBIfam" id="TIGR03026">
    <property type="entry name" value="NDP-sugDHase"/>
    <property type="match status" value="1"/>
</dbReference>
<reference evidence="5 6" key="1">
    <citation type="journal article" date="2015" name="Nature">
        <title>rRNA introns, odd ribosomes, and small enigmatic genomes across a large radiation of phyla.</title>
        <authorList>
            <person name="Brown C.T."/>
            <person name="Hug L.A."/>
            <person name="Thomas B.C."/>
            <person name="Sharon I."/>
            <person name="Castelle C.J."/>
            <person name="Singh A."/>
            <person name="Wilkins M.J."/>
            <person name="Williams K.H."/>
            <person name="Banfield J.F."/>
        </authorList>
    </citation>
    <scope>NUCLEOTIDE SEQUENCE [LARGE SCALE GENOMIC DNA]</scope>
</reference>
<protein>
    <submittedName>
        <fullName evidence="5">UDP-glucose dehydrogenase</fullName>
    </submittedName>
</protein>
<dbReference type="AlphaFoldDB" id="A0A0G0ZFQ1"/>
<dbReference type="PIRSF" id="PIRSF000124">
    <property type="entry name" value="UDPglc_GDPman_dh"/>
    <property type="match status" value="1"/>
</dbReference>
<comment type="similarity">
    <text evidence="1">Belongs to the UDP-glucose/GDP-mannose dehydrogenase family.</text>
</comment>
<dbReference type="InterPro" id="IPR014026">
    <property type="entry name" value="UDP-Glc/GDP-Man_DH_dimer"/>
</dbReference>
<dbReference type="GO" id="GO:0000271">
    <property type="term" value="P:polysaccharide biosynthetic process"/>
    <property type="evidence" value="ECO:0007669"/>
    <property type="project" value="InterPro"/>
</dbReference>
<evidence type="ECO:0000313" key="6">
    <source>
        <dbReference type="Proteomes" id="UP000034753"/>
    </source>
</evidence>
<feature type="domain" description="UDP-glucose/GDP-mannose dehydrogenase C-terminal" evidence="4">
    <location>
        <begin position="387"/>
        <end position="479"/>
    </location>
</feature>
<dbReference type="Pfam" id="PF03721">
    <property type="entry name" value="UDPG_MGDP_dh_N"/>
    <property type="match status" value="1"/>
</dbReference>
<gene>
    <name evidence="5" type="ORF">UU67_C0062G0001</name>
</gene>
<dbReference type="EMBL" id="LCBN01000062">
    <property type="protein sequence ID" value="KKS11843.1"/>
    <property type="molecule type" value="Genomic_DNA"/>
</dbReference>
<dbReference type="GO" id="GO:0016616">
    <property type="term" value="F:oxidoreductase activity, acting on the CH-OH group of donors, NAD or NADP as acceptor"/>
    <property type="evidence" value="ECO:0007669"/>
    <property type="project" value="InterPro"/>
</dbReference>
<sequence>LRALFFRQEAGASQRFLWHRPFLQKKRERTMCLGFGVPFNLILIIKYDIKHRTPLAWGFIMPKQLEFMENQSNKTIAVIGLGYVGLPLALLAERKGYKVIGLDINEEKINSLIKREPLADEVVSNQLKNSTIELTTDFEKTKNANIIIICVPTPVYDNHIPNLEPVENACRSVGGGALKGQLVILESTVNPGVCENVVIPILEKESSLKAGKDFFVAHCPERINPGDKNWTVENIPRVVGGLEEKSLEMAYEFYSSIISGQIKKMGSLKEAEAVKVVENSFRDINIAFVNELAMSFSKLGIDVINVINGAATKPFAFMAHFPGCGVGGHCIPVDPYYLIDYAKQNGFEHDFLELARKINSNMPKFTAEKVVLGLNEIKMAINEAKIAVLGLAYKPNIDDCRESPAFALIKVLEKYGASVVTFDPFVPSRSTAKSLEEALKDASAIVIATCHDQFKNLEPEYLLKNGVKVVVDGRNCLPKEKFVAAGIIYKGVGR</sequence>
<dbReference type="PIRSF" id="PIRSF500136">
    <property type="entry name" value="UDP_ManNAc_DH"/>
    <property type="match status" value="1"/>
</dbReference>
<dbReference type="Pfam" id="PF03720">
    <property type="entry name" value="UDPG_MGDP_dh_C"/>
    <property type="match status" value="1"/>
</dbReference>
<name>A0A0G0ZFQ1_9BACT</name>
<dbReference type="SUPFAM" id="SSF52413">
    <property type="entry name" value="UDP-glucose/GDP-mannose dehydrogenase C-terminal domain"/>
    <property type="match status" value="1"/>
</dbReference>
<dbReference type="InterPro" id="IPR014027">
    <property type="entry name" value="UDP-Glc/GDP-Man_DH_C"/>
</dbReference>
<dbReference type="Gene3D" id="3.40.50.720">
    <property type="entry name" value="NAD(P)-binding Rossmann-like Domain"/>
    <property type="match status" value="2"/>
</dbReference>
<dbReference type="SMART" id="SM00984">
    <property type="entry name" value="UDPG_MGDP_dh_C"/>
    <property type="match status" value="1"/>
</dbReference>
<dbReference type="InterPro" id="IPR036291">
    <property type="entry name" value="NAD(P)-bd_dom_sf"/>
</dbReference>
<dbReference type="PANTHER" id="PTHR43491:SF2">
    <property type="entry name" value="UDP-N-ACETYL-D-MANNOSAMINE DEHYDROGENASE"/>
    <property type="match status" value="1"/>
</dbReference>
<dbReference type="InterPro" id="IPR008927">
    <property type="entry name" value="6-PGluconate_DH-like_C_sf"/>
</dbReference>
<feature type="non-terminal residue" evidence="5">
    <location>
        <position position="1"/>
    </location>
</feature>
<dbReference type="InterPro" id="IPR028359">
    <property type="entry name" value="UDP_ManNAc/GlcNAc_DH"/>
</dbReference>
<evidence type="ECO:0000313" key="5">
    <source>
        <dbReference type="EMBL" id="KKS11843.1"/>
    </source>
</evidence>
<dbReference type="InterPro" id="IPR017476">
    <property type="entry name" value="UDP-Glc/GDP-Man"/>
</dbReference>
<evidence type="ECO:0000256" key="3">
    <source>
        <dbReference type="ARBA" id="ARBA00023027"/>
    </source>
</evidence>
<comment type="caution">
    <text evidence="5">The sequence shown here is derived from an EMBL/GenBank/DDBJ whole genome shotgun (WGS) entry which is preliminary data.</text>
</comment>
<accession>A0A0G0ZFQ1</accession>
<evidence type="ECO:0000256" key="2">
    <source>
        <dbReference type="ARBA" id="ARBA00023002"/>
    </source>
</evidence>
<proteinExistence type="inferred from homology"/>
<dbReference type="SUPFAM" id="SSF48179">
    <property type="entry name" value="6-phosphogluconate dehydrogenase C-terminal domain-like"/>
    <property type="match status" value="1"/>
</dbReference>
<keyword evidence="3" id="KW-0520">NAD</keyword>
<dbReference type="InterPro" id="IPR036220">
    <property type="entry name" value="UDP-Glc/GDP-Man_DH_C_sf"/>
</dbReference>
<dbReference type="Pfam" id="PF00984">
    <property type="entry name" value="UDPG_MGDP_dh"/>
    <property type="match status" value="1"/>
</dbReference>
<dbReference type="GO" id="GO:0016628">
    <property type="term" value="F:oxidoreductase activity, acting on the CH-CH group of donors, NAD or NADP as acceptor"/>
    <property type="evidence" value="ECO:0007669"/>
    <property type="project" value="InterPro"/>
</dbReference>
<organism evidence="5 6">
    <name type="scientific">Candidatus Daviesbacteria bacterium GW2011_GWB1_41_5</name>
    <dbReference type="NCBI Taxonomy" id="1618429"/>
    <lineage>
        <taxon>Bacteria</taxon>
        <taxon>Candidatus Daviesiibacteriota</taxon>
    </lineage>
</organism>
<dbReference type="GO" id="GO:0051287">
    <property type="term" value="F:NAD binding"/>
    <property type="evidence" value="ECO:0007669"/>
    <property type="project" value="InterPro"/>
</dbReference>
<dbReference type="PATRIC" id="fig|1618429.3.peg.1034"/>